<dbReference type="RefSeq" id="WP_072346812.1">
    <property type="nucleotide sequence ID" value="NZ_FPKU01000004.1"/>
</dbReference>
<accession>A0A1K2I340</accession>
<evidence type="ECO:0000256" key="1">
    <source>
        <dbReference type="ARBA" id="ARBA00006987"/>
    </source>
</evidence>
<evidence type="ECO:0000313" key="3">
    <source>
        <dbReference type="EMBL" id="SFZ86810.1"/>
    </source>
</evidence>
<reference evidence="3 4" key="1">
    <citation type="submission" date="2016-11" db="EMBL/GenBank/DDBJ databases">
        <authorList>
            <person name="Jaros S."/>
            <person name="Januszkiewicz K."/>
            <person name="Wedrychowicz H."/>
        </authorList>
    </citation>
    <scope>NUCLEOTIDE SEQUENCE [LARGE SCALE GENOMIC DNA]</scope>
    <source>
        <strain evidence="3 4">ATCC 23634</strain>
    </source>
</reference>
<name>A0A1K2I340_9HYPH</name>
<dbReference type="Gene3D" id="3.40.190.10">
    <property type="entry name" value="Periplasmic binding protein-like II"/>
    <property type="match status" value="1"/>
</dbReference>
<dbReference type="SUPFAM" id="SSF53850">
    <property type="entry name" value="Periplasmic binding protein-like II"/>
    <property type="match status" value="1"/>
</dbReference>
<dbReference type="EMBL" id="FPKU01000004">
    <property type="protein sequence ID" value="SFZ86810.1"/>
    <property type="molecule type" value="Genomic_DNA"/>
</dbReference>
<gene>
    <name evidence="3" type="ORF">SAMN02983003_4004</name>
</gene>
<feature type="chain" id="PRO_5012498763" evidence="2">
    <location>
        <begin position="24"/>
        <end position="318"/>
    </location>
</feature>
<dbReference type="InterPro" id="IPR005064">
    <property type="entry name" value="BUG"/>
</dbReference>
<comment type="similarity">
    <text evidence="1">Belongs to the UPF0065 (bug) family.</text>
</comment>
<dbReference type="Gene3D" id="3.40.190.150">
    <property type="entry name" value="Bordetella uptake gene, domain 1"/>
    <property type="match status" value="1"/>
</dbReference>
<sequence length="318" mass="32387">MNLKSAVLPAALALGLLTGAAQAQVNVMLPAGTGGGWDTTGRQAFAAMNAAGIYTGGVNFTNTGGAGGTIGLAEFLSTSTGSADALAVFGAITVGAIELNSSPINLAEFRPVARLTAEYLVIAVAANSDIDTLEELAAALKANPGGTPVGGGSAGGVDHIALALFAQAAEVPVADLNYIPQTSGAETVTGIVNGTLVAGISGTSEFSQFAEQGRIKILGVTSAERRESLPDVPTFAEAGYDVELANWRGVLAAPGAPDDNYSMWVENFAKLAESDAWKQVLATQGWDDYYLGGEEFGAFIAEQTETQGQILRDAGLVN</sequence>
<feature type="signal peptide" evidence="2">
    <location>
        <begin position="1"/>
        <end position="23"/>
    </location>
</feature>
<dbReference type="PANTHER" id="PTHR42928:SF3">
    <property type="entry name" value="UPF0065 PROTEIN YFLP"/>
    <property type="match status" value="1"/>
</dbReference>
<dbReference type="InterPro" id="IPR042100">
    <property type="entry name" value="Bug_dom1"/>
</dbReference>
<protein>
    <submittedName>
        <fullName evidence="3">Putative tricarboxylic transport membrane protein</fullName>
    </submittedName>
</protein>
<dbReference type="Proteomes" id="UP000183447">
    <property type="component" value="Unassembled WGS sequence"/>
</dbReference>
<keyword evidence="2" id="KW-0732">Signal</keyword>
<dbReference type="Pfam" id="PF03401">
    <property type="entry name" value="TctC"/>
    <property type="match status" value="1"/>
</dbReference>
<dbReference type="CDD" id="cd07012">
    <property type="entry name" value="PBP2_Bug_TTT"/>
    <property type="match status" value="1"/>
</dbReference>
<dbReference type="AlphaFoldDB" id="A0A1K2I340"/>
<organism evidence="3 4">
    <name type="scientific">Devosia enhydra</name>
    <dbReference type="NCBI Taxonomy" id="665118"/>
    <lineage>
        <taxon>Bacteria</taxon>
        <taxon>Pseudomonadati</taxon>
        <taxon>Pseudomonadota</taxon>
        <taxon>Alphaproteobacteria</taxon>
        <taxon>Hyphomicrobiales</taxon>
        <taxon>Devosiaceae</taxon>
        <taxon>Devosia</taxon>
    </lineage>
</organism>
<dbReference type="PANTHER" id="PTHR42928">
    <property type="entry name" value="TRICARBOXYLATE-BINDING PROTEIN"/>
    <property type="match status" value="1"/>
</dbReference>
<dbReference type="PIRSF" id="PIRSF017082">
    <property type="entry name" value="YflP"/>
    <property type="match status" value="1"/>
</dbReference>
<dbReference type="OrthoDB" id="7243230at2"/>
<dbReference type="STRING" id="665118.SAMN02983003_4004"/>
<proteinExistence type="inferred from homology"/>
<keyword evidence="4" id="KW-1185">Reference proteome</keyword>
<evidence type="ECO:0000256" key="2">
    <source>
        <dbReference type="SAM" id="SignalP"/>
    </source>
</evidence>
<evidence type="ECO:0000313" key="4">
    <source>
        <dbReference type="Proteomes" id="UP000183447"/>
    </source>
</evidence>